<comment type="similarity">
    <text evidence="2">Belongs to the peptidase M3 family.</text>
</comment>
<dbReference type="FunFam" id="3.40.390.10:FF:000009">
    <property type="entry name" value="Oligopeptidase A"/>
    <property type="match status" value="1"/>
</dbReference>
<evidence type="ECO:0000313" key="9">
    <source>
        <dbReference type="EMBL" id="KKN14936.1"/>
    </source>
</evidence>
<dbReference type="InterPro" id="IPR024080">
    <property type="entry name" value="Neurolysin/TOP_N"/>
</dbReference>
<keyword evidence="6" id="KW-0862">Zinc</keyword>
<keyword evidence="4" id="KW-0479">Metal-binding</keyword>
<evidence type="ECO:0000256" key="3">
    <source>
        <dbReference type="ARBA" id="ARBA00022670"/>
    </source>
</evidence>
<dbReference type="Gene3D" id="1.20.1050.40">
    <property type="entry name" value="Endopeptidase. Chain P, domain 1"/>
    <property type="match status" value="1"/>
</dbReference>
<accession>A0A0F9QP76</accession>
<name>A0A0F9QP76_9ZZZZ</name>
<dbReference type="GO" id="GO:0004222">
    <property type="term" value="F:metalloendopeptidase activity"/>
    <property type="evidence" value="ECO:0007669"/>
    <property type="project" value="InterPro"/>
</dbReference>
<reference evidence="9" key="1">
    <citation type="journal article" date="2015" name="Nature">
        <title>Complex archaea that bridge the gap between prokaryotes and eukaryotes.</title>
        <authorList>
            <person name="Spang A."/>
            <person name="Saw J.H."/>
            <person name="Jorgensen S.L."/>
            <person name="Zaremba-Niedzwiedzka K."/>
            <person name="Martijn J."/>
            <person name="Lind A.E."/>
            <person name="van Eijk R."/>
            <person name="Schleper C."/>
            <person name="Guy L."/>
            <person name="Ettema T.J."/>
        </authorList>
    </citation>
    <scope>NUCLEOTIDE SEQUENCE</scope>
</reference>
<feature type="domain" description="Peptidase M3A/M3B catalytic" evidence="8">
    <location>
        <begin position="247"/>
        <end position="695"/>
    </location>
</feature>
<dbReference type="PROSITE" id="PS51257">
    <property type="entry name" value="PROKAR_LIPOPROTEIN"/>
    <property type="match status" value="1"/>
</dbReference>
<dbReference type="InterPro" id="IPR034005">
    <property type="entry name" value="M3A_DCP"/>
</dbReference>
<organism evidence="9">
    <name type="scientific">marine sediment metagenome</name>
    <dbReference type="NCBI Taxonomy" id="412755"/>
    <lineage>
        <taxon>unclassified sequences</taxon>
        <taxon>metagenomes</taxon>
        <taxon>ecological metagenomes</taxon>
    </lineage>
</organism>
<comment type="cofactor">
    <cofactor evidence="1">
        <name>Zn(2+)</name>
        <dbReference type="ChEBI" id="CHEBI:29105"/>
    </cofactor>
</comment>
<evidence type="ECO:0000256" key="6">
    <source>
        <dbReference type="ARBA" id="ARBA00022833"/>
    </source>
</evidence>
<dbReference type="GO" id="GO:0004180">
    <property type="term" value="F:carboxypeptidase activity"/>
    <property type="evidence" value="ECO:0007669"/>
    <property type="project" value="TreeGrafter"/>
</dbReference>
<gene>
    <name evidence="9" type="ORF">LCGC14_0991100</name>
</gene>
<evidence type="ECO:0000256" key="5">
    <source>
        <dbReference type="ARBA" id="ARBA00022801"/>
    </source>
</evidence>
<keyword evidence="5" id="KW-0378">Hydrolase</keyword>
<sequence>MKKLILFLFIAGFLCSCLKQEENPFFSEFDTPFQVPPFDKIQVEHYLPAFKEGMELQNMEIEAIVNNPGTPTFENTLEAIESTGSLLDKVSSVFYVLNGSMTNDDMQKIAKEVAPILSQHQDNIWLNEKLFQRVKAVYEQKDKLDLTTEQNTLLVKYYKDFVRRGANLDEEKKTRLKEINQKISILTVTFGENVLKENNRFEMVIDKKEDLAGLPQAVITGAAEAAKEREYEGKWVFTIHKPSMLPFLQYSENRALREKIFKAYINKGNNNDELDNKDNLAKIAALRVERANLLGYKTHADYVLENNMAVKPENVYSFLELLWKPALKMAKGEVKELQEMISKEGHDFKLQPWDWWYYAEKLKKAKYALDEEMLRPYFKLENVREGAFSVANKLFGIQFIERKDIPKYHEDARVFEVKEADGSHIGIFYTDFFPRASKRGGAWMNSFRKQSRLHGKEIYPVITNNGNFSKPTGGKPALISSEEVLTLFHEFGHGLHGLLSDCTYNRLSGTSVSRDFVEMQSQIMENWAFEPEVLKMYAKHYETGEVIPQELIDKLEKASQFNQGFVTVEYMAACFLDMDWHTLSEAKEMDVDEFEEASMNKIGLIPEIVVRYKSPYFNHIFSGGYASGYYSYIWAEVLDADAFQAFKETSLFDQKTAQSFRENILERGGTEDPMVLYKRFRGAEPKVEALLKKRGLN</sequence>
<keyword evidence="7" id="KW-0482">Metalloprotease</keyword>
<dbReference type="GO" id="GO:0006508">
    <property type="term" value="P:proteolysis"/>
    <property type="evidence" value="ECO:0007669"/>
    <property type="project" value="UniProtKB-KW"/>
</dbReference>
<dbReference type="Gene3D" id="3.40.390.10">
    <property type="entry name" value="Collagenase (Catalytic Domain)"/>
    <property type="match status" value="1"/>
</dbReference>
<dbReference type="InterPro" id="IPR001567">
    <property type="entry name" value="Pept_M3A_M3B_dom"/>
</dbReference>
<dbReference type="InterPro" id="IPR024077">
    <property type="entry name" value="Neurolysin/TOP_dom2"/>
</dbReference>
<dbReference type="AlphaFoldDB" id="A0A0F9QP76"/>
<protein>
    <recommendedName>
        <fullName evidence="8">Peptidase M3A/M3B catalytic domain-containing protein</fullName>
    </recommendedName>
</protein>
<dbReference type="SUPFAM" id="SSF55486">
    <property type="entry name" value="Metalloproteases ('zincins'), catalytic domain"/>
    <property type="match status" value="1"/>
</dbReference>
<dbReference type="PANTHER" id="PTHR43660:SF1">
    <property type="entry name" value="DIPEPTIDYL CARBOXYPEPTIDASE"/>
    <property type="match status" value="1"/>
</dbReference>
<dbReference type="InterPro" id="IPR024079">
    <property type="entry name" value="MetalloPept_cat_dom_sf"/>
</dbReference>
<evidence type="ECO:0000256" key="2">
    <source>
        <dbReference type="ARBA" id="ARBA00006040"/>
    </source>
</evidence>
<dbReference type="CDD" id="cd06456">
    <property type="entry name" value="M3A_DCP"/>
    <property type="match status" value="1"/>
</dbReference>
<evidence type="ECO:0000256" key="4">
    <source>
        <dbReference type="ARBA" id="ARBA00022723"/>
    </source>
</evidence>
<dbReference type="EMBL" id="LAZR01003765">
    <property type="protein sequence ID" value="KKN14936.1"/>
    <property type="molecule type" value="Genomic_DNA"/>
</dbReference>
<keyword evidence="3" id="KW-0645">Protease</keyword>
<proteinExistence type="inferred from homology"/>
<dbReference type="PANTHER" id="PTHR43660">
    <property type="entry name" value="DIPEPTIDYL CARBOXYPEPTIDASE"/>
    <property type="match status" value="1"/>
</dbReference>
<dbReference type="Pfam" id="PF01432">
    <property type="entry name" value="Peptidase_M3"/>
    <property type="match status" value="1"/>
</dbReference>
<comment type="caution">
    <text evidence="9">The sequence shown here is derived from an EMBL/GenBank/DDBJ whole genome shotgun (WGS) entry which is preliminary data.</text>
</comment>
<evidence type="ECO:0000256" key="7">
    <source>
        <dbReference type="ARBA" id="ARBA00023049"/>
    </source>
</evidence>
<dbReference type="InterPro" id="IPR045090">
    <property type="entry name" value="Pept_M3A_M3B"/>
</dbReference>
<dbReference type="GO" id="GO:0005829">
    <property type="term" value="C:cytosol"/>
    <property type="evidence" value="ECO:0007669"/>
    <property type="project" value="TreeGrafter"/>
</dbReference>
<dbReference type="Gene3D" id="1.10.1370.10">
    <property type="entry name" value="Neurolysin, domain 3"/>
    <property type="match status" value="1"/>
</dbReference>
<evidence type="ECO:0000256" key="1">
    <source>
        <dbReference type="ARBA" id="ARBA00001947"/>
    </source>
</evidence>
<dbReference type="GO" id="GO:0046872">
    <property type="term" value="F:metal ion binding"/>
    <property type="evidence" value="ECO:0007669"/>
    <property type="project" value="UniProtKB-KW"/>
</dbReference>
<evidence type="ECO:0000259" key="8">
    <source>
        <dbReference type="Pfam" id="PF01432"/>
    </source>
</evidence>